<dbReference type="EMBL" id="AP014685">
    <property type="protein sequence ID" value="BAR60332.1"/>
    <property type="molecule type" value="Genomic_DNA"/>
</dbReference>
<feature type="transmembrane region" description="Helical" evidence="2">
    <location>
        <begin position="12"/>
        <end position="38"/>
    </location>
</feature>
<keyword evidence="2" id="KW-1133">Transmembrane helix</keyword>
<evidence type="ECO:0000256" key="2">
    <source>
        <dbReference type="SAM" id="Phobius"/>
    </source>
</evidence>
<feature type="compositionally biased region" description="Polar residues" evidence="1">
    <location>
        <begin position="142"/>
        <end position="173"/>
    </location>
</feature>
<keyword evidence="2" id="KW-0472">Membrane</keyword>
<dbReference type="Proteomes" id="UP000063308">
    <property type="component" value="Chromosome"/>
</dbReference>
<protein>
    <submittedName>
        <fullName evidence="3">Putative methyl accepting chemotaxis protein</fullName>
    </submittedName>
</protein>
<accession>A0A0E4BUK7</accession>
<reference evidence="3 4" key="1">
    <citation type="submission" date="2014-11" db="EMBL/GenBank/DDBJ databases">
        <title>Symbiosis island explosion on the genome of extra-slow-growing strains of soybean bradyrhizobia with massive insertion sequences.</title>
        <authorList>
            <person name="Iida T."/>
            <person name="Minamisawa K."/>
        </authorList>
    </citation>
    <scope>NUCLEOTIDE SEQUENCE [LARGE SCALE GENOMIC DNA]</scope>
    <source>
        <strain evidence="3 4">NK6</strain>
    </source>
</reference>
<feature type="transmembrane region" description="Helical" evidence="2">
    <location>
        <begin position="71"/>
        <end position="96"/>
    </location>
</feature>
<dbReference type="AlphaFoldDB" id="A0A0E4BUK7"/>
<evidence type="ECO:0000313" key="3">
    <source>
        <dbReference type="EMBL" id="BAR60332.1"/>
    </source>
</evidence>
<keyword evidence="2" id="KW-0812">Transmembrane</keyword>
<name>A0A0E4BUK7_9BRAD</name>
<dbReference type="Gene3D" id="6.10.340.10">
    <property type="match status" value="1"/>
</dbReference>
<evidence type="ECO:0000313" key="4">
    <source>
        <dbReference type="Proteomes" id="UP000063308"/>
    </source>
</evidence>
<gene>
    <name evidence="3" type="ORF">NK6_7181</name>
</gene>
<sequence>MFANSNLTIRFLVGAVVAALLFLLGIGGGTGFVAVLYLNNEITSLSSDFAALSGPARDHAMQIYQQAQAAFSYFLIACGVIAVVACAICLTTWFAVRNGILSPFAAIVHAMREVADQKFETPVPGLGGTTKSACSPARWRSSRPTGSNGAASPSSNCVKRSTRPSGRNSWTPGSSASTISLPASSIAWPRRPCI</sequence>
<proteinExistence type="predicted"/>
<feature type="region of interest" description="Disordered" evidence="1">
    <location>
        <begin position="121"/>
        <end position="177"/>
    </location>
</feature>
<evidence type="ECO:0000256" key="1">
    <source>
        <dbReference type="SAM" id="MobiDB-lite"/>
    </source>
</evidence>
<organism evidence="3 4">
    <name type="scientific">Bradyrhizobium diazoefficiens</name>
    <dbReference type="NCBI Taxonomy" id="1355477"/>
    <lineage>
        <taxon>Bacteria</taxon>
        <taxon>Pseudomonadati</taxon>
        <taxon>Pseudomonadota</taxon>
        <taxon>Alphaproteobacteria</taxon>
        <taxon>Hyphomicrobiales</taxon>
        <taxon>Nitrobacteraceae</taxon>
        <taxon>Bradyrhizobium</taxon>
    </lineage>
</organism>